<gene>
    <name evidence="3" type="ORF">ROHU_010254</name>
</gene>
<accession>A0A498M4D8</accession>
<comment type="caution">
    <text evidence="3">The sequence shown here is derived from an EMBL/GenBank/DDBJ whole genome shotgun (WGS) entry which is preliminary data.</text>
</comment>
<sequence length="365" mass="41982">MEGEKQKRGKNKTGLKREKGEIIKDIDGGEEGSEKDGEQGKAIGEVANSDIRAFRDEVRAFRMDFKKDMDEFRLALREDMQKELNEFREEINQKFKDLSNDLQATTVRVTEVEQCTADIEEWNGAASDALLDVLEKQREMQEKLTDLEARSRRNNLCIYGIPEGSEGSNLQEFVTNLIKSELGLPLSDTGLGIQRCHRALAPKPPRDAPPRSLVLCFLEHRTKEQVLHTAWRKKEVRLEGKRIYFDHDYPSEILMRRKAYAGILKVLKTKGIRFQTPHPAKLKVFFENGTKIYESVADAAKDLKKRGFSVENVKDLDSTYWKQQNTASWKRASADRRRATVDQDRIREKLQSFQRVTRGSSGSDK</sequence>
<feature type="compositionally biased region" description="Basic and acidic residues" evidence="2">
    <location>
        <begin position="15"/>
        <end position="39"/>
    </location>
</feature>
<name>A0A498M4D8_LABRO</name>
<dbReference type="PANTHER" id="PTHR11505">
    <property type="entry name" value="L1 TRANSPOSABLE ELEMENT-RELATED"/>
    <property type="match status" value="1"/>
</dbReference>
<protein>
    <submittedName>
        <fullName evidence="3">LINE-1 type transposase domain-containing 1</fullName>
    </submittedName>
</protein>
<keyword evidence="4" id="KW-1185">Reference proteome</keyword>
<proteinExistence type="predicted"/>
<feature type="coiled-coil region" evidence="1">
    <location>
        <begin position="77"/>
        <end position="150"/>
    </location>
</feature>
<dbReference type="EMBL" id="QBIY01013081">
    <property type="protein sequence ID" value="RXN12187.1"/>
    <property type="molecule type" value="Genomic_DNA"/>
</dbReference>
<organism evidence="3 4">
    <name type="scientific">Labeo rohita</name>
    <name type="common">Indian major carp</name>
    <name type="synonym">Cyprinus rohita</name>
    <dbReference type="NCBI Taxonomy" id="84645"/>
    <lineage>
        <taxon>Eukaryota</taxon>
        <taxon>Metazoa</taxon>
        <taxon>Chordata</taxon>
        <taxon>Craniata</taxon>
        <taxon>Vertebrata</taxon>
        <taxon>Euteleostomi</taxon>
        <taxon>Actinopterygii</taxon>
        <taxon>Neopterygii</taxon>
        <taxon>Teleostei</taxon>
        <taxon>Ostariophysi</taxon>
        <taxon>Cypriniformes</taxon>
        <taxon>Cyprinidae</taxon>
        <taxon>Labeoninae</taxon>
        <taxon>Labeonini</taxon>
        <taxon>Labeo</taxon>
    </lineage>
</organism>
<evidence type="ECO:0000313" key="3">
    <source>
        <dbReference type="EMBL" id="RXN12187.1"/>
    </source>
</evidence>
<dbReference type="Gene3D" id="3.30.70.1820">
    <property type="entry name" value="L1 transposable element, RRM domain"/>
    <property type="match status" value="1"/>
</dbReference>
<evidence type="ECO:0000313" key="4">
    <source>
        <dbReference type="Proteomes" id="UP000290572"/>
    </source>
</evidence>
<dbReference type="InterPro" id="IPR004244">
    <property type="entry name" value="Transposase_22"/>
</dbReference>
<evidence type="ECO:0000256" key="1">
    <source>
        <dbReference type="SAM" id="Coils"/>
    </source>
</evidence>
<dbReference type="STRING" id="84645.A0A498M4D8"/>
<evidence type="ECO:0000256" key="2">
    <source>
        <dbReference type="SAM" id="MobiDB-lite"/>
    </source>
</evidence>
<feature type="region of interest" description="Disordered" evidence="2">
    <location>
        <begin position="1"/>
        <end position="42"/>
    </location>
</feature>
<dbReference type="AlphaFoldDB" id="A0A498M4D8"/>
<dbReference type="Proteomes" id="UP000290572">
    <property type="component" value="Unassembled WGS sequence"/>
</dbReference>
<reference evidence="3 4" key="1">
    <citation type="submission" date="2018-03" db="EMBL/GenBank/DDBJ databases">
        <title>Draft genome sequence of Rohu Carp (Labeo rohita).</title>
        <authorList>
            <person name="Das P."/>
            <person name="Kushwaha B."/>
            <person name="Joshi C.G."/>
            <person name="Kumar D."/>
            <person name="Nagpure N.S."/>
            <person name="Sahoo L."/>
            <person name="Das S.P."/>
            <person name="Bit A."/>
            <person name="Patnaik S."/>
            <person name="Meher P.K."/>
            <person name="Jayasankar P."/>
            <person name="Koringa P.G."/>
            <person name="Patel N.V."/>
            <person name="Hinsu A.T."/>
            <person name="Kumar R."/>
            <person name="Pandey M."/>
            <person name="Agarwal S."/>
            <person name="Srivastava S."/>
            <person name="Singh M."/>
            <person name="Iquebal M.A."/>
            <person name="Jaiswal S."/>
            <person name="Angadi U.B."/>
            <person name="Kumar N."/>
            <person name="Raza M."/>
            <person name="Shah T.M."/>
            <person name="Rai A."/>
            <person name="Jena J.K."/>
        </authorList>
    </citation>
    <scope>NUCLEOTIDE SEQUENCE [LARGE SCALE GENOMIC DNA]</scope>
    <source>
        <strain evidence="3">DASCIFA01</strain>
        <tissue evidence="3">Testis</tissue>
    </source>
</reference>
<keyword evidence="1" id="KW-0175">Coiled coil</keyword>